<keyword evidence="1" id="KW-0472">Membrane</keyword>
<keyword evidence="1" id="KW-0812">Transmembrane</keyword>
<keyword evidence="1" id="KW-1133">Transmembrane helix</keyword>
<gene>
    <name evidence="2" type="ORF">CVV64_18290</name>
</gene>
<proteinExistence type="predicted"/>
<reference evidence="2 3" key="1">
    <citation type="journal article" date="2017" name="ISME J.">
        <title>Potential for microbial H2 and metal transformations associated with novel bacteria and archaea in deep terrestrial subsurface sediments.</title>
        <authorList>
            <person name="Hernsdorf A.W."/>
            <person name="Amano Y."/>
            <person name="Miyakawa K."/>
            <person name="Ise K."/>
            <person name="Suzuki Y."/>
            <person name="Anantharaman K."/>
            <person name="Probst A."/>
            <person name="Burstein D."/>
            <person name="Thomas B.C."/>
            <person name="Banfield J.F."/>
        </authorList>
    </citation>
    <scope>NUCLEOTIDE SEQUENCE [LARGE SCALE GENOMIC DNA]</scope>
    <source>
        <strain evidence="2">HGW-Wallbacteria-1</strain>
    </source>
</reference>
<feature type="transmembrane region" description="Helical" evidence="1">
    <location>
        <begin position="46"/>
        <end position="65"/>
    </location>
</feature>
<organism evidence="2 3">
    <name type="scientific">Candidatus Wallbacteria bacterium HGW-Wallbacteria-1</name>
    <dbReference type="NCBI Taxonomy" id="2013854"/>
    <lineage>
        <taxon>Bacteria</taxon>
        <taxon>Candidatus Walliibacteriota</taxon>
    </lineage>
</organism>
<evidence type="ECO:0000313" key="3">
    <source>
        <dbReference type="Proteomes" id="UP000233256"/>
    </source>
</evidence>
<evidence type="ECO:0000313" key="2">
    <source>
        <dbReference type="EMBL" id="PKK88552.1"/>
    </source>
</evidence>
<dbReference type="Proteomes" id="UP000233256">
    <property type="component" value="Unassembled WGS sequence"/>
</dbReference>
<feature type="transmembrane region" description="Helical" evidence="1">
    <location>
        <begin position="20"/>
        <end position="40"/>
    </location>
</feature>
<name>A0A2N1PJU8_9BACT</name>
<accession>A0A2N1PJU8</accession>
<evidence type="ECO:0008006" key="4">
    <source>
        <dbReference type="Google" id="ProtNLM"/>
    </source>
</evidence>
<sequence length="262" mass="30228">MNDQRFRFEENEIIINRKYFSIVLFISIYSISIIFLFLAITNIFQFPNIPIMSLTASVIWVMIIFQKWISEFRKNETGAIFTNFLSSIVRNKFILIENDKNDKMLSFGFKFLNKRRVENRFNTDSIYYIHSGLGQASGLSRKDMKDCLLFISYDKNSKHFCTDDSYSGLCVIELETGEDEGNEFCSRFVDFLINNKVSINLPPSKLVGVKTAITEVTGDYCNAKIIVDDIEYKVQSLNGPLKTDEIVVVKRIMGTAILVKKE</sequence>
<dbReference type="EMBL" id="PGXC01000042">
    <property type="protein sequence ID" value="PKK88552.1"/>
    <property type="molecule type" value="Genomic_DNA"/>
</dbReference>
<protein>
    <recommendedName>
        <fullName evidence="4">NfeD-like C-terminal domain-containing protein</fullName>
    </recommendedName>
</protein>
<evidence type="ECO:0000256" key="1">
    <source>
        <dbReference type="SAM" id="Phobius"/>
    </source>
</evidence>
<comment type="caution">
    <text evidence="2">The sequence shown here is derived from an EMBL/GenBank/DDBJ whole genome shotgun (WGS) entry which is preliminary data.</text>
</comment>
<dbReference type="AlphaFoldDB" id="A0A2N1PJU8"/>